<dbReference type="PROSITE" id="PS50850">
    <property type="entry name" value="MFS"/>
    <property type="match status" value="1"/>
</dbReference>
<evidence type="ECO:0000256" key="4">
    <source>
        <dbReference type="ARBA" id="ARBA00023136"/>
    </source>
</evidence>
<feature type="transmembrane region" description="Helical" evidence="5">
    <location>
        <begin position="283"/>
        <end position="302"/>
    </location>
</feature>
<evidence type="ECO:0000313" key="8">
    <source>
        <dbReference type="Proteomes" id="UP000199542"/>
    </source>
</evidence>
<dbReference type="Proteomes" id="UP000199542">
    <property type="component" value="Unassembled WGS sequence"/>
</dbReference>
<feature type="transmembrane region" description="Helical" evidence="5">
    <location>
        <begin position="81"/>
        <end position="99"/>
    </location>
</feature>
<evidence type="ECO:0000256" key="1">
    <source>
        <dbReference type="ARBA" id="ARBA00004141"/>
    </source>
</evidence>
<dbReference type="EMBL" id="FMTM01000007">
    <property type="protein sequence ID" value="SCW74809.1"/>
    <property type="molecule type" value="Genomic_DNA"/>
</dbReference>
<dbReference type="PROSITE" id="PS00217">
    <property type="entry name" value="SUGAR_TRANSPORT_2"/>
    <property type="match status" value="1"/>
</dbReference>
<keyword evidence="3 5" id="KW-1133">Transmembrane helix</keyword>
<dbReference type="InterPro" id="IPR036259">
    <property type="entry name" value="MFS_trans_sf"/>
</dbReference>
<sequence length="402" mass="41031">MQTTIDHRSGGRRALALAFMAAVIEGFDLQAAGVAVPKLAPAFGLTPQQIGLFFSSATIGLIFGALAGGRIADAWGRRSGLVLALVTFGIFSAATAYVTSFEQLVIMRFLTGVGLGGALPNLVNIAAESSDPGRRGRAVSIMYAGVPLGGAVASGVAMLGLHGGDWHSIFLIGGIMPLLLAPAIHILLPPLRVVKSEAKSTSGALSSILAPQTLLSTVALWLSFFLGLLVVYLLLNWMPQLLVSRGLAREEASFVQILFNLGGAAGSLVGGRMLDQKNPVMPVALGFAAAAAALLMLSLLPAHLGLTLMAGALVGGAILCVQAILYGVAPQCYPFEIRGTGVGVAVSVGRLGSIAGPLLAGFLVAGGSSPSGVIFALVPITLLAGLTTVLLLVRRERALQAA</sequence>
<dbReference type="InterPro" id="IPR020846">
    <property type="entry name" value="MFS_dom"/>
</dbReference>
<feature type="transmembrane region" description="Helical" evidence="5">
    <location>
        <begin position="254"/>
        <end position="271"/>
    </location>
</feature>
<dbReference type="AlphaFoldDB" id="A0A1G4T2Q2"/>
<evidence type="ECO:0000313" key="7">
    <source>
        <dbReference type="EMBL" id="SCW74809.1"/>
    </source>
</evidence>
<dbReference type="InterPro" id="IPR011701">
    <property type="entry name" value="MFS"/>
</dbReference>
<dbReference type="NCBIfam" id="NF008586">
    <property type="entry name" value="PRK11551.1"/>
    <property type="match status" value="1"/>
</dbReference>
<proteinExistence type="predicted"/>
<gene>
    <name evidence="7" type="ORF">SAMN02927900_04531</name>
</gene>
<dbReference type="SUPFAM" id="SSF103473">
    <property type="entry name" value="MFS general substrate transporter"/>
    <property type="match status" value="1"/>
</dbReference>
<evidence type="ECO:0000256" key="2">
    <source>
        <dbReference type="ARBA" id="ARBA00022692"/>
    </source>
</evidence>
<dbReference type="GO" id="GO:0046943">
    <property type="term" value="F:carboxylic acid transmembrane transporter activity"/>
    <property type="evidence" value="ECO:0007669"/>
    <property type="project" value="TreeGrafter"/>
</dbReference>
<accession>A0A1G4T2Q2</accession>
<feature type="transmembrane region" description="Helical" evidence="5">
    <location>
        <begin position="50"/>
        <end position="69"/>
    </location>
</feature>
<feature type="transmembrane region" description="Helical" evidence="5">
    <location>
        <begin position="209"/>
        <end position="234"/>
    </location>
</feature>
<dbReference type="GO" id="GO:0005886">
    <property type="term" value="C:plasma membrane"/>
    <property type="evidence" value="ECO:0007669"/>
    <property type="project" value="TreeGrafter"/>
</dbReference>
<protein>
    <submittedName>
        <fullName evidence="7">MFS transporter, AAHS family, 3-hydroxyphenylpropionic acid transporter</fullName>
    </submittedName>
</protein>
<organism evidence="7 8">
    <name type="scientific">Rhizobium mongolense subsp. loessense</name>
    <dbReference type="NCBI Taxonomy" id="158890"/>
    <lineage>
        <taxon>Bacteria</taxon>
        <taxon>Pseudomonadati</taxon>
        <taxon>Pseudomonadota</taxon>
        <taxon>Alphaproteobacteria</taxon>
        <taxon>Hyphomicrobiales</taxon>
        <taxon>Rhizobiaceae</taxon>
        <taxon>Rhizobium/Agrobacterium group</taxon>
        <taxon>Rhizobium</taxon>
    </lineage>
</organism>
<dbReference type="Pfam" id="PF07690">
    <property type="entry name" value="MFS_1"/>
    <property type="match status" value="1"/>
</dbReference>
<feature type="transmembrane region" description="Helical" evidence="5">
    <location>
        <begin position="372"/>
        <end position="393"/>
    </location>
</feature>
<feature type="transmembrane region" description="Helical" evidence="5">
    <location>
        <begin position="308"/>
        <end position="329"/>
    </location>
</feature>
<reference evidence="7 8" key="1">
    <citation type="submission" date="2016-10" db="EMBL/GenBank/DDBJ databases">
        <authorList>
            <person name="de Groot N.N."/>
        </authorList>
    </citation>
    <scope>NUCLEOTIDE SEQUENCE [LARGE SCALE GENOMIC DNA]</scope>
    <source>
        <strain evidence="7 8">CGMCC 1.3401</strain>
    </source>
</reference>
<dbReference type="Gene3D" id="1.20.1250.20">
    <property type="entry name" value="MFS general substrate transporter like domains"/>
    <property type="match status" value="2"/>
</dbReference>
<dbReference type="PANTHER" id="PTHR23508:SF10">
    <property type="entry name" value="CARBOXYLIC ACID TRANSPORTER PROTEIN HOMOLOG"/>
    <property type="match status" value="1"/>
</dbReference>
<comment type="subcellular location">
    <subcellularLocation>
        <location evidence="1">Membrane</location>
        <topology evidence="1">Multi-pass membrane protein</topology>
    </subcellularLocation>
</comment>
<feature type="transmembrane region" description="Helical" evidence="5">
    <location>
        <begin position="341"/>
        <end position="366"/>
    </location>
</feature>
<dbReference type="CDD" id="cd17365">
    <property type="entry name" value="MFS_PcaK_like"/>
    <property type="match status" value="1"/>
</dbReference>
<dbReference type="PROSITE" id="PS00216">
    <property type="entry name" value="SUGAR_TRANSPORT_1"/>
    <property type="match status" value="1"/>
</dbReference>
<feature type="transmembrane region" description="Helical" evidence="5">
    <location>
        <begin position="139"/>
        <end position="160"/>
    </location>
</feature>
<evidence type="ECO:0000256" key="5">
    <source>
        <dbReference type="SAM" id="Phobius"/>
    </source>
</evidence>
<feature type="domain" description="Major facilitator superfamily (MFS) profile" evidence="6">
    <location>
        <begin position="14"/>
        <end position="397"/>
    </location>
</feature>
<keyword evidence="4 5" id="KW-0472">Membrane</keyword>
<dbReference type="RefSeq" id="WP_092587040.1">
    <property type="nucleotide sequence ID" value="NZ_FMTM01000007.1"/>
</dbReference>
<feature type="transmembrane region" description="Helical" evidence="5">
    <location>
        <begin position="166"/>
        <end position="188"/>
    </location>
</feature>
<feature type="transmembrane region" description="Helical" evidence="5">
    <location>
        <begin position="105"/>
        <end position="127"/>
    </location>
</feature>
<dbReference type="PANTHER" id="PTHR23508">
    <property type="entry name" value="CARBOXYLIC ACID TRANSPORTER PROTEIN HOMOLOG"/>
    <property type="match status" value="1"/>
</dbReference>
<keyword evidence="2 5" id="KW-0812">Transmembrane</keyword>
<dbReference type="InterPro" id="IPR005829">
    <property type="entry name" value="Sugar_transporter_CS"/>
</dbReference>
<name>A0A1G4T2Q2_9HYPH</name>
<evidence type="ECO:0000259" key="6">
    <source>
        <dbReference type="PROSITE" id="PS50850"/>
    </source>
</evidence>
<evidence type="ECO:0000256" key="3">
    <source>
        <dbReference type="ARBA" id="ARBA00022989"/>
    </source>
</evidence>